<dbReference type="Pfam" id="PF18603">
    <property type="entry name" value="LAL_C2"/>
    <property type="match status" value="1"/>
</dbReference>
<proteinExistence type="predicted"/>
<dbReference type="InterPro" id="IPR040570">
    <property type="entry name" value="LAL_C2"/>
</dbReference>
<dbReference type="AlphaFoldDB" id="A0A9Q9IQC3"/>
<keyword evidence="1" id="KW-0436">Ligase</keyword>
<dbReference type="Pfam" id="PF13535">
    <property type="entry name" value="ATP-grasp_4"/>
    <property type="match status" value="1"/>
</dbReference>
<evidence type="ECO:0000313" key="7">
    <source>
        <dbReference type="Proteomes" id="UP001058003"/>
    </source>
</evidence>
<dbReference type="SUPFAM" id="SSF52440">
    <property type="entry name" value="PreATP-grasp domain"/>
    <property type="match status" value="1"/>
</dbReference>
<organism evidence="6 7">
    <name type="scientific">Dactylosporangium aurantiacum</name>
    <dbReference type="NCBI Taxonomy" id="35754"/>
    <lineage>
        <taxon>Bacteria</taxon>
        <taxon>Bacillati</taxon>
        <taxon>Actinomycetota</taxon>
        <taxon>Actinomycetes</taxon>
        <taxon>Micromonosporales</taxon>
        <taxon>Micromonosporaceae</taxon>
        <taxon>Dactylosporangium</taxon>
    </lineage>
</organism>
<evidence type="ECO:0000259" key="5">
    <source>
        <dbReference type="PROSITE" id="PS50975"/>
    </source>
</evidence>
<dbReference type="GO" id="GO:0005524">
    <property type="term" value="F:ATP binding"/>
    <property type="evidence" value="ECO:0007669"/>
    <property type="project" value="UniProtKB-UniRule"/>
</dbReference>
<dbReference type="PROSITE" id="PS50975">
    <property type="entry name" value="ATP_GRASP"/>
    <property type="match status" value="1"/>
</dbReference>
<reference evidence="6" key="1">
    <citation type="submission" date="2021-04" db="EMBL/GenBank/DDBJ databases">
        <title>Dactylosporangium aurantiacum NRRL B-8018 full assembly.</title>
        <authorList>
            <person name="Hartkoorn R.C."/>
            <person name="Beaudoing E."/>
            <person name="Hot D."/>
        </authorList>
    </citation>
    <scope>NUCLEOTIDE SEQUENCE</scope>
    <source>
        <strain evidence="6">NRRL B-8018</strain>
    </source>
</reference>
<keyword evidence="3 4" id="KW-0067">ATP-binding</keyword>
<dbReference type="InterPro" id="IPR052032">
    <property type="entry name" value="ATP-dep_AA_Ligase"/>
</dbReference>
<dbReference type="InterPro" id="IPR011761">
    <property type="entry name" value="ATP-grasp"/>
</dbReference>
<dbReference type="GO" id="GO:0016874">
    <property type="term" value="F:ligase activity"/>
    <property type="evidence" value="ECO:0007669"/>
    <property type="project" value="UniProtKB-KW"/>
</dbReference>
<dbReference type="PANTHER" id="PTHR43585:SF2">
    <property type="entry name" value="ATP-GRASP ENZYME FSQD"/>
    <property type="match status" value="1"/>
</dbReference>
<sequence length="394" mass="41826">MKSLLILGAADGAMATYRTARALGYRTVAVDLRDTAPAVALADELLPVSTRDVPALSEILRKRTDIAGILAPSSDIALPTQFALTERFGLPCGLTEATVEASVDKRRFRALCDELGLPGYRWIQGTDWRAAGLRFPLVVKPVDAQSSRGVTRCPDESTVDAAVAEALRHSYSAGVVIEEEVQGQHCGCECVIDDGRVVFMALTERHITPPPQATTTAHLLPAAVPDGTHERIVAAVDALCARLGYRRGPLNLDLVVDTDGRPCLIEMGARTGGDPLGELARHCYGVDPIEASISVAVGAPLPPVPPRSEPQPVMVQLLNAADTGVLTAIHGVEEARGWPEVVRIVLLAEPGRAVTSTIDLTSKLGYALLAADTPALLRAAAARLLSTVRFEVRP</sequence>
<dbReference type="EMBL" id="CP073767">
    <property type="protein sequence ID" value="UWZ57405.1"/>
    <property type="molecule type" value="Genomic_DNA"/>
</dbReference>
<keyword evidence="7" id="KW-1185">Reference proteome</keyword>
<evidence type="ECO:0000313" key="6">
    <source>
        <dbReference type="EMBL" id="UWZ57405.1"/>
    </source>
</evidence>
<dbReference type="Proteomes" id="UP001058003">
    <property type="component" value="Chromosome"/>
</dbReference>
<evidence type="ECO:0000256" key="1">
    <source>
        <dbReference type="ARBA" id="ARBA00022598"/>
    </source>
</evidence>
<dbReference type="GO" id="GO:0046872">
    <property type="term" value="F:metal ion binding"/>
    <property type="evidence" value="ECO:0007669"/>
    <property type="project" value="InterPro"/>
</dbReference>
<keyword evidence="2 4" id="KW-0547">Nucleotide-binding</keyword>
<evidence type="ECO:0000256" key="3">
    <source>
        <dbReference type="ARBA" id="ARBA00022840"/>
    </source>
</evidence>
<dbReference type="InterPro" id="IPR016185">
    <property type="entry name" value="PreATP-grasp_dom_sf"/>
</dbReference>
<dbReference type="InterPro" id="IPR013815">
    <property type="entry name" value="ATP_grasp_subdomain_1"/>
</dbReference>
<evidence type="ECO:0000256" key="2">
    <source>
        <dbReference type="ARBA" id="ARBA00022741"/>
    </source>
</evidence>
<name>A0A9Q9IQC3_9ACTN</name>
<dbReference type="SUPFAM" id="SSF56059">
    <property type="entry name" value="Glutathione synthetase ATP-binding domain-like"/>
    <property type="match status" value="1"/>
</dbReference>
<dbReference type="OrthoDB" id="6964321at2"/>
<dbReference type="Gene3D" id="3.30.470.20">
    <property type="entry name" value="ATP-grasp fold, B domain"/>
    <property type="match status" value="1"/>
</dbReference>
<feature type="domain" description="ATP-grasp" evidence="5">
    <location>
        <begin position="109"/>
        <end position="297"/>
    </location>
</feature>
<dbReference type="Gene3D" id="3.30.1490.20">
    <property type="entry name" value="ATP-grasp fold, A domain"/>
    <property type="match status" value="1"/>
</dbReference>
<dbReference type="PANTHER" id="PTHR43585">
    <property type="entry name" value="FUMIPYRROLE BIOSYNTHESIS PROTEIN C"/>
    <property type="match status" value="1"/>
</dbReference>
<dbReference type="RefSeq" id="WP_033360287.1">
    <property type="nucleotide sequence ID" value="NZ_CP073767.1"/>
</dbReference>
<gene>
    <name evidence="6" type="ORF">Daura_15340</name>
</gene>
<dbReference type="KEGG" id="daur:Daura_15340"/>
<protein>
    <submittedName>
        <fullName evidence="6">ATP-grasp domain-containing protein</fullName>
    </submittedName>
</protein>
<accession>A0A9Q9IQC3</accession>
<evidence type="ECO:0000256" key="4">
    <source>
        <dbReference type="PROSITE-ProRule" id="PRU00409"/>
    </source>
</evidence>
<dbReference type="Gene3D" id="3.40.50.20">
    <property type="match status" value="1"/>
</dbReference>